<evidence type="ECO:0000313" key="1">
    <source>
        <dbReference type="EMBL" id="GAA2688724.1"/>
    </source>
</evidence>
<reference evidence="2" key="1">
    <citation type="journal article" date="2019" name="Int. J. Syst. Evol. Microbiol.">
        <title>The Global Catalogue of Microorganisms (GCM) 10K type strain sequencing project: providing services to taxonomists for standard genome sequencing and annotation.</title>
        <authorList>
            <consortium name="The Broad Institute Genomics Platform"/>
            <consortium name="The Broad Institute Genome Sequencing Center for Infectious Disease"/>
            <person name="Wu L."/>
            <person name="Ma J."/>
        </authorList>
    </citation>
    <scope>NUCLEOTIDE SEQUENCE [LARGE SCALE GENOMIC DNA]</scope>
    <source>
        <strain evidence="2">JCM 16374</strain>
    </source>
</reference>
<dbReference type="EMBL" id="BAAARK010000046">
    <property type="protein sequence ID" value="GAA2688724.1"/>
    <property type="molecule type" value="Genomic_DNA"/>
</dbReference>
<comment type="caution">
    <text evidence="1">The sequence shown here is derived from an EMBL/GenBank/DDBJ whole genome shotgun (WGS) entry which is preliminary data.</text>
</comment>
<gene>
    <name evidence="1" type="ORF">GCM10009864_73250</name>
</gene>
<dbReference type="Proteomes" id="UP001500994">
    <property type="component" value="Unassembled WGS sequence"/>
</dbReference>
<sequence length="70" mass="7534">MRIPSLSWSNTTRLERGNGTPWCGSPIPYRWNPAVPLEPCRTEFPAAGAGWRPYTADDAARACSAASAAV</sequence>
<keyword evidence="2" id="KW-1185">Reference proteome</keyword>
<proteinExistence type="predicted"/>
<accession>A0ABP6FCA9</accession>
<evidence type="ECO:0000313" key="2">
    <source>
        <dbReference type="Proteomes" id="UP001500994"/>
    </source>
</evidence>
<name>A0ABP6FCA9_9ACTN</name>
<protein>
    <submittedName>
        <fullName evidence="1">Uncharacterized protein</fullName>
    </submittedName>
</protein>
<organism evidence="1 2">
    <name type="scientific">Streptomyces lunalinharesii</name>
    <dbReference type="NCBI Taxonomy" id="333384"/>
    <lineage>
        <taxon>Bacteria</taxon>
        <taxon>Bacillati</taxon>
        <taxon>Actinomycetota</taxon>
        <taxon>Actinomycetes</taxon>
        <taxon>Kitasatosporales</taxon>
        <taxon>Streptomycetaceae</taxon>
        <taxon>Streptomyces</taxon>
    </lineage>
</organism>